<comment type="caution">
    <text evidence="2">The sequence shown here is derived from an EMBL/GenBank/DDBJ whole genome shotgun (WGS) entry which is preliminary data.</text>
</comment>
<evidence type="ECO:0000256" key="1">
    <source>
        <dbReference type="SAM" id="MobiDB-lite"/>
    </source>
</evidence>
<feature type="region of interest" description="Disordered" evidence="1">
    <location>
        <begin position="1"/>
        <end position="22"/>
    </location>
</feature>
<keyword evidence="3" id="KW-1185">Reference proteome</keyword>
<proteinExistence type="predicted"/>
<protein>
    <submittedName>
        <fullName evidence="2">Uncharacterized protein</fullName>
    </submittedName>
</protein>
<organism evidence="2 3">
    <name type="scientific">Pleuronectes platessa</name>
    <name type="common">European plaice</name>
    <dbReference type="NCBI Taxonomy" id="8262"/>
    <lineage>
        <taxon>Eukaryota</taxon>
        <taxon>Metazoa</taxon>
        <taxon>Chordata</taxon>
        <taxon>Craniata</taxon>
        <taxon>Vertebrata</taxon>
        <taxon>Euteleostomi</taxon>
        <taxon>Actinopterygii</taxon>
        <taxon>Neopterygii</taxon>
        <taxon>Teleostei</taxon>
        <taxon>Neoteleostei</taxon>
        <taxon>Acanthomorphata</taxon>
        <taxon>Carangaria</taxon>
        <taxon>Pleuronectiformes</taxon>
        <taxon>Pleuronectoidei</taxon>
        <taxon>Pleuronectidae</taxon>
        <taxon>Pleuronectes</taxon>
    </lineage>
</organism>
<dbReference type="AlphaFoldDB" id="A0A9N7U744"/>
<reference evidence="2" key="1">
    <citation type="submission" date="2020-03" db="EMBL/GenBank/DDBJ databases">
        <authorList>
            <person name="Weist P."/>
        </authorList>
    </citation>
    <scope>NUCLEOTIDE SEQUENCE</scope>
</reference>
<gene>
    <name evidence="2" type="ORF">PLEPLA_LOCUS12546</name>
</gene>
<evidence type="ECO:0000313" key="3">
    <source>
        <dbReference type="Proteomes" id="UP001153269"/>
    </source>
</evidence>
<dbReference type="Proteomes" id="UP001153269">
    <property type="component" value="Unassembled WGS sequence"/>
</dbReference>
<accession>A0A9N7U744</accession>
<dbReference type="EMBL" id="CADEAL010000745">
    <property type="protein sequence ID" value="CAB1424618.1"/>
    <property type="molecule type" value="Genomic_DNA"/>
</dbReference>
<name>A0A9N7U744_PLEPL</name>
<sequence>MSVGWEAAAGNPPQHGESPTLGDDFAVCKLNSKLPPPTGTPSIPHITVMVTNTSSYETNVCFHLHVSVQPLHHVQPVMNDLRDIGGGDENLGRTEETGGCFTATRPKRLQLFPMATLVGGVNIIERRETLSYREALKTFSHEGADQCERQCEARTHFTTLVRHSREVAEEKLRGSSCRKRWSQYECVGPNM</sequence>
<evidence type="ECO:0000313" key="2">
    <source>
        <dbReference type="EMBL" id="CAB1424618.1"/>
    </source>
</evidence>